<comment type="caution">
    <text evidence="1">The sequence shown here is derived from an EMBL/GenBank/DDBJ whole genome shotgun (WGS) entry which is preliminary data.</text>
</comment>
<organism evidence="1 2">
    <name type="scientific">Candidatus Raymondbacteria bacterium RIFOXYD12_FULL_49_13</name>
    <dbReference type="NCBI Taxonomy" id="1817890"/>
    <lineage>
        <taxon>Bacteria</taxon>
        <taxon>Raymondiibacteriota</taxon>
    </lineage>
</organism>
<protein>
    <submittedName>
        <fullName evidence="1">Uncharacterized protein</fullName>
    </submittedName>
</protein>
<evidence type="ECO:0000313" key="2">
    <source>
        <dbReference type="Proteomes" id="UP000179243"/>
    </source>
</evidence>
<evidence type="ECO:0000313" key="1">
    <source>
        <dbReference type="EMBL" id="OGK03962.1"/>
    </source>
</evidence>
<dbReference type="EMBL" id="MFYX01000078">
    <property type="protein sequence ID" value="OGK03962.1"/>
    <property type="molecule type" value="Genomic_DNA"/>
</dbReference>
<sequence>MAYKRLKLLIIWEVLLLGQIYGSTYITISSDKKDYLVYDPIYLTMEFDTLKAPANFIFGSLENSNVNMVLVIETPSGILSYTPPETDITIDREAFRIGRIYTTEYATIVLHRGMAITSLPGKYLLFIRQKTQNKTISNKIQLVISEPVLNNDTKAMRIIKNKPEAYALFIYLEGGEHIKEGFAILKDLCETNSSYTEIAKTVLMLNYSERYYDWKQNKIEREIDFNKVEKYLNEVDIDKMPEYLKLRMCSKILRNTNRGRINNSLFNKLNTIKNNVTGSKRVHKTRLYNFLKMSDGLIKKN</sequence>
<reference evidence="1 2" key="1">
    <citation type="journal article" date="2016" name="Nat. Commun.">
        <title>Thousands of microbial genomes shed light on interconnected biogeochemical processes in an aquifer system.</title>
        <authorList>
            <person name="Anantharaman K."/>
            <person name="Brown C.T."/>
            <person name="Hug L.A."/>
            <person name="Sharon I."/>
            <person name="Castelle C.J."/>
            <person name="Probst A.J."/>
            <person name="Thomas B.C."/>
            <person name="Singh A."/>
            <person name="Wilkins M.J."/>
            <person name="Karaoz U."/>
            <person name="Brodie E.L."/>
            <person name="Williams K.H."/>
            <person name="Hubbard S.S."/>
            <person name="Banfield J.F."/>
        </authorList>
    </citation>
    <scope>NUCLEOTIDE SEQUENCE [LARGE SCALE GENOMIC DNA]</scope>
</reference>
<name>A0A1F7FBQ3_UNCRA</name>
<dbReference type="Proteomes" id="UP000179243">
    <property type="component" value="Unassembled WGS sequence"/>
</dbReference>
<gene>
    <name evidence="1" type="ORF">A2519_04535</name>
</gene>
<accession>A0A1F7FBQ3</accession>
<dbReference type="AlphaFoldDB" id="A0A1F7FBQ3"/>
<proteinExistence type="predicted"/>